<gene>
    <name evidence="1" type="ORF">QWY15_05120</name>
</gene>
<evidence type="ECO:0000313" key="1">
    <source>
        <dbReference type="EMBL" id="MDN7226673.1"/>
    </source>
</evidence>
<protein>
    <submittedName>
        <fullName evidence="1">Uncharacterized protein</fullName>
    </submittedName>
</protein>
<reference evidence="1 2" key="1">
    <citation type="submission" date="2023-06" db="EMBL/GenBank/DDBJ databases">
        <title>Novel species in genus Planococcus.</title>
        <authorList>
            <person name="Ning S."/>
        </authorList>
    </citation>
    <scope>NUCLEOTIDE SEQUENCE [LARGE SCALE GENOMIC DNA]</scope>
    <source>
        <strain evidence="1 2">N064</strain>
    </source>
</reference>
<accession>A0ABT8MP72</accession>
<name>A0ABT8MP72_9BACL</name>
<sequence>MEFPVQLKHKLAAQSIAVDRPPASRLSSDFETLIEETKQWSGTDNNGVAVSYFFRQYALFISAQFDLLTFHNGYFACSWKDIEFGRIHNYGFNLLQTHIDSRHFTPVFPENRQEAMHFILTEQVDSLIKEFRKHVKISPLILWENVLGSVVWFYATLEKREPRRTAEDIDWLLEPSNWAPIKTSYLQKLMGTASLEQAVSGPLRKTCCLYKELPAFATCTFCPQPRP</sequence>
<proteinExistence type="predicted"/>
<comment type="caution">
    <text evidence="1">The sequence shown here is derived from an EMBL/GenBank/DDBJ whole genome shotgun (WGS) entry which is preliminary data.</text>
</comment>
<dbReference type="RefSeq" id="WP_301725623.1">
    <property type="nucleotide sequence ID" value="NZ_JAUJWW010000001.1"/>
</dbReference>
<evidence type="ECO:0000313" key="2">
    <source>
        <dbReference type="Proteomes" id="UP001172054"/>
    </source>
</evidence>
<organism evidence="1 2">
    <name type="scientific">Planococcus liqunii</name>
    <dbReference type="NCBI Taxonomy" id="3058394"/>
    <lineage>
        <taxon>Bacteria</taxon>
        <taxon>Bacillati</taxon>
        <taxon>Bacillota</taxon>
        <taxon>Bacilli</taxon>
        <taxon>Bacillales</taxon>
        <taxon>Caryophanaceae</taxon>
        <taxon>Planococcus</taxon>
    </lineage>
</organism>
<dbReference type="Proteomes" id="UP001172054">
    <property type="component" value="Unassembled WGS sequence"/>
</dbReference>
<dbReference type="EMBL" id="JAUJWW010000001">
    <property type="protein sequence ID" value="MDN7226673.1"/>
    <property type="molecule type" value="Genomic_DNA"/>
</dbReference>
<keyword evidence="2" id="KW-1185">Reference proteome</keyword>